<keyword evidence="11" id="KW-1185">Reference proteome</keyword>
<evidence type="ECO:0000256" key="8">
    <source>
        <dbReference type="SAM" id="Phobius"/>
    </source>
</evidence>
<comment type="catalytic activity">
    <reaction evidence="1">
        <text>Endohydrolysis of (1-&gt;3)- or (1-&gt;4)-linkages in beta-D-glucans when the glucose residue whose reducing group is involved in the linkage to be hydrolyzed is itself substituted at C-3.</text>
        <dbReference type="EC" id="3.2.1.6"/>
    </reaction>
</comment>
<reference evidence="10 11" key="1">
    <citation type="journal article" date="2019" name="Sci. Rep.">
        <title>A multi-omics analysis of the grapevine pathogen Lasiodiplodia theobromae reveals that temperature affects the expression of virulence- and pathogenicity-related genes.</title>
        <authorList>
            <person name="Felix C."/>
            <person name="Meneses R."/>
            <person name="Goncalves M.F.M."/>
            <person name="Tilleman L."/>
            <person name="Duarte A.S."/>
            <person name="Jorrin-Novo J.V."/>
            <person name="Van de Peer Y."/>
            <person name="Deforce D."/>
            <person name="Van Nieuwerburgh F."/>
            <person name="Esteves A.C."/>
            <person name="Alves A."/>
        </authorList>
    </citation>
    <scope>NUCLEOTIDE SEQUENCE [LARGE SCALE GENOMIC DNA]</scope>
    <source>
        <strain evidence="10 11">LA-SOL3</strain>
    </source>
</reference>
<feature type="region of interest" description="Disordered" evidence="7">
    <location>
        <begin position="27"/>
        <end position="66"/>
    </location>
</feature>
<dbReference type="Proteomes" id="UP000325902">
    <property type="component" value="Unassembled WGS sequence"/>
</dbReference>
<evidence type="ECO:0000256" key="4">
    <source>
        <dbReference type="ARBA" id="ARBA00022786"/>
    </source>
</evidence>
<protein>
    <recommendedName>
        <fullName evidence="3">endo-1,3(4)-beta-glucanase</fullName>
        <ecNumber evidence="3">3.2.1.6</ecNumber>
    </recommendedName>
</protein>
<proteinExistence type="inferred from homology"/>
<evidence type="ECO:0000256" key="7">
    <source>
        <dbReference type="SAM" id="MobiDB-lite"/>
    </source>
</evidence>
<dbReference type="EC" id="3.2.1.6" evidence="3"/>
<dbReference type="PANTHER" id="PTHR10963">
    <property type="entry name" value="GLYCOSYL HYDROLASE-RELATED"/>
    <property type="match status" value="1"/>
</dbReference>
<keyword evidence="6" id="KW-0326">Glycosidase</keyword>
<organism evidence="10 11">
    <name type="scientific">Lasiodiplodia theobromae</name>
    <dbReference type="NCBI Taxonomy" id="45133"/>
    <lineage>
        <taxon>Eukaryota</taxon>
        <taxon>Fungi</taxon>
        <taxon>Dikarya</taxon>
        <taxon>Ascomycota</taxon>
        <taxon>Pezizomycotina</taxon>
        <taxon>Dothideomycetes</taxon>
        <taxon>Dothideomycetes incertae sedis</taxon>
        <taxon>Botryosphaeriales</taxon>
        <taxon>Botryosphaeriaceae</taxon>
        <taxon>Lasiodiplodia</taxon>
    </lineage>
</organism>
<dbReference type="InterPro" id="IPR018860">
    <property type="entry name" value="APC_suCDC26"/>
</dbReference>
<keyword evidence="4" id="KW-0833">Ubl conjugation pathway</keyword>
<feature type="compositionally biased region" description="Low complexity" evidence="7">
    <location>
        <begin position="410"/>
        <end position="423"/>
    </location>
</feature>
<gene>
    <name evidence="10" type="ORF">DBV05_g11688</name>
</gene>
<keyword evidence="5" id="KW-0378">Hydrolase</keyword>
<dbReference type="OrthoDB" id="192832at2759"/>
<dbReference type="Pfam" id="PF10471">
    <property type="entry name" value="ANAPC_CDC26"/>
    <property type="match status" value="1"/>
</dbReference>
<feature type="compositionally biased region" description="Gly residues" evidence="7">
    <location>
        <begin position="592"/>
        <end position="615"/>
    </location>
</feature>
<feature type="transmembrane region" description="Helical" evidence="8">
    <location>
        <begin position="879"/>
        <end position="898"/>
    </location>
</feature>
<dbReference type="CDD" id="cd02181">
    <property type="entry name" value="GH16_fungal_Lam16A_glucanase"/>
    <property type="match status" value="1"/>
</dbReference>
<feature type="compositionally biased region" description="Pro residues" evidence="7">
    <location>
        <begin position="457"/>
        <end position="466"/>
    </location>
</feature>
<dbReference type="InterPro" id="IPR000757">
    <property type="entry name" value="Beta-glucanase-like"/>
</dbReference>
<dbReference type="FunFam" id="2.60.120.200:FF:000114">
    <property type="entry name" value="Probable endo-1,3(4)-beta-glucanase NFIA_089530"/>
    <property type="match status" value="1"/>
</dbReference>
<keyword evidence="8" id="KW-1133">Transmembrane helix</keyword>
<dbReference type="SUPFAM" id="SSF49899">
    <property type="entry name" value="Concanavalin A-like lectins/glucanases"/>
    <property type="match status" value="1"/>
</dbReference>
<feature type="region of interest" description="Disordered" evidence="7">
    <location>
        <begin position="652"/>
        <end position="769"/>
    </location>
</feature>
<feature type="region of interest" description="Disordered" evidence="7">
    <location>
        <begin position="403"/>
        <end position="497"/>
    </location>
</feature>
<name>A0A5N5CWE6_9PEZI</name>
<feature type="compositionally biased region" description="Low complexity" evidence="7">
    <location>
        <begin position="664"/>
        <end position="769"/>
    </location>
</feature>
<evidence type="ECO:0000256" key="6">
    <source>
        <dbReference type="ARBA" id="ARBA00023295"/>
    </source>
</evidence>
<dbReference type="Pfam" id="PF26113">
    <property type="entry name" value="GH16_XgeA"/>
    <property type="match status" value="1"/>
</dbReference>
<comment type="caution">
    <text evidence="10">The sequence shown here is derived from an EMBL/GenBank/DDBJ whole genome shotgun (WGS) entry which is preliminary data.</text>
</comment>
<evidence type="ECO:0000256" key="2">
    <source>
        <dbReference type="ARBA" id="ARBA00006865"/>
    </source>
</evidence>
<dbReference type="AlphaFoldDB" id="A0A5N5CWE6"/>
<feature type="compositionally biased region" description="Gly residues" evidence="7">
    <location>
        <begin position="568"/>
        <end position="580"/>
    </location>
</feature>
<keyword evidence="8" id="KW-0472">Membrane</keyword>
<dbReference type="PANTHER" id="PTHR10963:SF24">
    <property type="entry name" value="GLYCOSIDASE C21B10.07-RELATED"/>
    <property type="match status" value="1"/>
</dbReference>
<sequence>MLRRPATVITLTAEDIIAYESNRQQRNWQQQQQQGHNDSYMTEPVFSQSQDTVEQSNTQERQRPARTREDRILVTLFVSKSTGQKYALEDNYSPENWFDQFNFFTEGDPTNGHVQYVNQTWAEQNGLISVNSQSHSVYMGVDHTNTYKDSGRPSVRLQSKKLYNHGLFVLDLNHMPVGCGTWPAWWTLGQSAEWPAGGEIDIIEGVNDNLNNTNKIYSGTGCSITGKGQTAIADSFDCSQGCGSASTRSDSYGDGFNKANGGVYAMEWTSQWIRVWFFPRSKVPRSLGTDSPDISEFGTPTANFQGGCDIDRHFKDHAIIFDITFCGDWAGPTFGRYADCPMTDSNAWTSCNNFVSNSPESFKNAYWDVNSMRVFQKGSGEPPANNSPLSLLDAVPLSTSVGVPLGKSHPAPASSVKPSSVKPDLNDAGDADEHQTATSPGAFFANDAGVSSGHPQRPVPLPPSSAPSPSNGRNPGPASAPFRTETPQPSCTPISGYDGTGQIGYRHGIGSVEGGLAMCRGNCADSHNCTAVLYTHYKGDFGSPLGYWDCWWGALKVGSVLCGSDGKPLGGGAPQGGGSPQSGNPQSSPNPQGGGNPQGNGKPPGGENPQGGGNSGRPALVKKQDTDTSPSPNMGLRDQDFHVFMSKGGVLSPDLSSPAAVGTSSPDLSSPGSSSFAEPGLSSSAVPGASSPGLSFPAGPDSLSSAPPGALSPGLSSPAGPSGHPSSSSPSPASFSPSSSSHGASTPSISRSSALTLPSPSSSSNHSSTSHTTYLSFVADLMPDGAQSPVVTPSIVTNFGATALAQPPLEYQLESELTTVFLSPQLLALHNSNVCVFCCKIRRDGCLGSAFRFVALRVWATNGIGAAAPLQARCEVQPILVWVGCAPRVFFFLVYFNASHERSVIFLVRLNTAFSPLDFYPDFFFALFFAFFFDFFLDFFLGPQLNSLDSLLGSLFDILSDSFFVSFGAAYKQPIIGANR</sequence>
<evidence type="ECO:0000259" key="9">
    <source>
        <dbReference type="PROSITE" id="PS51762"/>
    </source>
</evidence>
<dbReference type="InterPro" id="IPR013320">
    <property type="entry name" value="ConA-like_dom_sf"/>
</dbReference>
<accession>A0A5N5CWE6</accession>
<feature type="compositionally biased region" description="Low complexity" evidence="7">
    <location>
        <begin position="581"/>
        <end position="591"/>
    </location>
</feature>
<feature type="region of interest" description="Disordered" evidence="7">
    <location>
        <begin position="568"/>
        <end position="638"/>
    </location>
</feature>
<evidence type="ECO:0000313" key="11">
    <source>
        <dbReference type="Proteomes" id="UP000325902"/>
    </source>
</evidence>
<evidence type="ECO:0000256" key="3">
    <source>
        <dbReference type="ARBA" id="ARBA00012599"/>
    </source>
</evidence>
<dbReference type="Gene3D" id="2.60.120.200">
    <property type="match status" value="1"/>
</dbReference>
<dbReference type="PROSITE" id="PS51762">
    <property type="entry name" value="GH16_2"/>
    <property type="match status" value="1"/>
</dbReference>
<evidence type="ECO:0000256" key="1">
    <source>
        <dbReference type="ARBA" id="ARBA00000124"/>
    </source>
</evidence>
<keyword evidence="8" id="KW-0812">Transmembrane</keyword>
<feature type="compositionally biased region" description="Low complexity" evidence="7">
    <location>
        <begin position="467"/>
        <end position="479"/>
    </location>
</feature>
<comment type="similarity">
    <text evidence="2">Belongs to the glycosyl hydrolase 16 family.</text>
</comment>
<feature type="compositionally biased region" description="Polar residues" evidence="7">
    <location>
        <begin position="35"/>
        <end position="59"/>
    </location>
</feature>
<feature type="transmembrane region" description="Helical" evidence="8">
    <location>
        <begin position="919"/>
        <end position="939"/>
    </location>
</feature>
<dbReference type="GO" id="GO:0031145">
    <property type="term" value="P:anaphase-promoting complex-dependent catabolic process"/>
    <property type="evidence" value="ECO:0007669"/>
    <property type="project" value="InterPro"/>
</dbReference>
<dbReference type="EMBL" id="VCHE01000180">
    <property type="protein sequence ID" value="KAB2569636.1"/>
    <property type="molecule type" value="Genomic_DNA"/>
</dbReference>
<dbReference type="InterPro" id="IPR050546">
    <property type="entry name" value="Glycosyl_Hydrlase_16"/>
</dbReference>
<feature type="domain" description="GH16" evidence="9">
    <location>
        <begin position="79"/>
        <end position="338"/>
    </location>
</feature>
<dbReference type="GO" id="GO:0005680">
    <property type="term" value="C:anaphase-promoting complex"/>
    <property type="evidence" value="ECO:0007669"/>
    <property type="project" value="InterPro"/>
</dbReference>
<evidence type="ECO:0000313" key="10">
    <source>
        <dbReference type="EMBL" id="KAB2569636.1"/>
    </source>
</evidence>
<evidence type="ECO:0000256" key="5">
    <source>
        <dbReference type="ARBA" id="ARBA00022801"/>
    </source>
</evidence>
<dbReference type="GO" id="GO:0052861">
    <property type="term" value="F:endo-1,3(4)-beta-glucanase activity"/>
    <property type="evidence" value="ECO:0007669"/>
    <property type="project" value="UniProtKB-EC"/>
</dbReference>
<dbReference type="GO" id="GO:0009251">
    <property type="term" value="P:glucan catabolic process"/>
    <property type="evidence" value="ECO:0007669"/>
    <property type="project" value="TreeGrafter"/>
</dbReference>